<dbReference type="AlphaFoldDB" id="A0A1I6NRJ3"/>
<organism evidence="1 2">
    <name type="scientific">Lutibacter maritimus</name>
    <dbReference type="NCBI Taxonomy" id="593133"/>
    <lineage>
        <taxon>Bacteria</taxon>
        <taxon>Pseudomonadati</taxon>
        <taxon>Bacteroidota</taxon>
        <taxon>Flavobacteriia</taxon>
        <taxon>Flavobacteriales</taxon>
        <taxon>Flavobacteriaceae</taxon>
        <taxon>Lutibacter</taxon>
    </lineage>
</organism>
<proteinExistence type="predicted"/>
<reference evidence="2" key="1">
    <citation type="submission" date="2016-10" db="EMBL/GenBank/DDBJ databases">
        <authorList>
            <person name="Varghese N."/>
            <person name="Submissions S."/>
        </authorList>
    </citation>
    <scope>NUCLEOTIDE SEQUENCE [LARGE SCALE GENOMIC DNA]</scope>
    <source>
        <strain evidence="2">DSM 24450</strain>
    </source>
</reference>
<evidence type="ECO:0000313" key="1">
    <source>
        <dbReference type="EMBL" id="SFS30523.1"/>
    </source>
</evidence>
<dbReference type="EMBL" id="FOZP01000001">
    <property type="protein sequence ID" value="SFS30523.1"/>
    <property type="molecule type" value="Genomic_DNA"/>
</dbReference>
<accession>A0A1I6NRJ3</accession>
<name>A0A1I6NRJ3_9FLAO</name>
<protein>
    <submittedName>
        <fullName evidence="1">Uncharacterized protein</fullName>
    </submittedName>
</protein>
<gene>
    <name evidence="1" type="ORF">SAMN04488006_0448</name>
</gene>
<dbReference type="STRING" id="593133.SAMN04488006_0448"/>
<keyword evidence="2" id="KW-1185">Reference proteome</keyword>
<dbReference type="RefSeq" id="WP_143102359.1">
    <property type="nucleotide sequence ID" value="NZ_FOZP01000001.1"/>
</dbReference>
<dbReference type="OrthoDB" id="9870751at2"/>
<evidence type="ECO:0000313" key="2">
    <source>
        <dbReference type="Proteomes" id="UP000199312"/>
    </source>
</evidence>
<dbReference type="Proteomes" id="UP000199312">
    <property type="component" value="Unassembled WGS sequence"/>
</dbReference>
<sequence>MNSSYDIMELWSKPTTYKFSSDEIAFIKKHTSKNSYKVKYALYNKHSSQGKYIAFIIDSNPNATRKSGMENFWTYIAEREITIIEYDELIANFGCNNRRFQVWYYKSIDHLILDDLKYSVKTPERFVKVCKEKGYTLGVQLKMELKFNTSN</sequence>